<accession>A0A2N9F1Y5</accession>
<dbReference type="EMBL" id="OIVN01000746">
    <property type="protein sequence ID" value="SPC84987.1"/>
    <property type="molecule type" value="Genomic_DNA"/>
</dbReference>
<evidence type="ECO:0008006" key="2">
    <source>
        <dbReference type="Google" id="ProtNLM"/>
    </source>
</evidence>
<sequence>MVRNYHKDKGIPRCTIKLDLLKADDSLEWEFTLHCQSTIADKSSIQLVKGVLSEFQNLSGLAASPKKSEVFCANVPYALKSRILE</sequence>
<name>A0A2N9F1Y5_FAGSY</name>
<proteinExistence type="predicted"/>
<organism evidence="1">
    <name type="scientific">Fagus sylvatica</name>
    <name type="common">Beechnut</name>
    <dbReference type="NCBI Taxonomy" id="28930"/>
    <lineage>
        <taxon>Eukaryota</taxon>
        <taxon>Viridiplantae</taxon>
        <taxon>Streptophyta</taxon>
        <taxon>Embryophyta</taxon>
        <taxon>Tracheophyta</taxon>
        <taxon>Spermatophyta</taxon>
        <taxon>Magnoliopsida</taxon>
        <taxon>eudicotyledons</taxon>
        <taxon>Gunneridae</taxon>
        <taxon>Pentapetalae</taxon>
        <taxon>rosids</taxon>
        <taxon>fabids</taxon>
        <taxon>Fagales</taxon>
        <taxon>Fagaceae</taxon>
        <taxon>Fagus</taxon>
    </lineage>
</organism>
<evidence type="ECO:0000313" key="1">
    <source>
        <dbReference type="EMBL" id="SPC84987.1"/>
    </source>
</evidence>
<gene>
    <name evidence="1" type="ORF">FSB_LOCUS12869</name>
</gene>
<dbReference type="AlphaFoldDB" id="A0A2N9F1Y5"/>
<reference evidence="1" key="1">
    <citation type="submission" date="2018-02" db="EMBL/GenBank/DDBJ databases">
        <authorList>
            <person name="Cohen D.B."/>
            <person name="Kent A.D."/>
        </authorList>
    </citation>
    <scope>NUCLEOTIDE SEQUENCE</scope>
</reference>
<protein>
    <recommendedName>
        <fullName evidence="2">Reverse transcriptase domain-containing protein</fullName>
    </recommendedName>
</protein>